<sequence>MEQTMINFKKFTSYTPDEDKSELVEAGVVFLRDENGNDWYECQKFFHENTIKIVYDSDNIVVSISNDVSTLWPVGASVAEIETLPDGVDIDGNWIFDGENVVERVRTADELKTMAESRRTERLNSARQQLVISQTKLLRGRILSEDEQSALDAWLDYIDAVNALDFNTITDKATFNAIAWPTEPV</sequence>
<geneLocation type="plasmid" evidence="1">
    <name>U2501</name>
</geneLocation>
<dbReference type="InterPro" id="IPR003458">
    <property type="entry name" value="Phage_T4_Gp38_tail_assem"/>
</dbReference>
<dbReference type="RefSeq" id="WP_236926551.1">
    <property type="nucleotide sequence ID" value="NZ_KU980950.1"/>
</dbReference>
<accession>A0A160HQI2</accession>
<dbReference type="Pfam" id="PF02413">
    <property type="entry name" value="Caudo_TAP"/>
    <property type="match status" value="1"/>
</dbReference>
<organism evidence="1">
    <name type="scientific">Escherichia coli</name>
    <dbReference type="NCBI Taxonomy" id="562"/>
    <lineage>
        <taxon>Bacteria</taxon>
        <taxon>Pseudomonadati</taxon>
        <taxon>Pseudomonadota</taxon>
        <taxon>Gammaproteobacteria</taxon>
        <taxon>Enterobacterales</taxon>
        <taxon>Enterobacteriaceae</taxon>
        <taxon>Escherichia</taxon>
    </lineage>
</organism>
<dbReference type="EMBL" id="KU980950">
    <property type="protein sequence ID" value="ANC48338.1"/>
    <property type="molecule type" value="Genomic_DNA"/>
</dbReference>
<proteinExistence type="predicted"/>
<keyword evidence="1" id="KW-0614">Plasmid</keyword>
<dbReference type="AlphaFoldDB" id="A0A160HQI2"/>
<reference evidence="1" key="1">
    <citation type="submission" date="2016-03" db="EMBL/GenBank/DDBJ databases">
        <title>E. coli WE-0250 MDR strain plasmid U2501.</title>
        <authorList>
            <person name="Kang H.-Y."/>
            <person name="Kim S."/>
            <person name="Kim J."/>
        </authorList>
    </citation>
    <scope>NUCLEOTIDE SEQUENCE</scope>
    <source>
        <strain evidence="1">WE-0250</strain>
        <plasmid evidence="1">U2501</plasmid>
    </source>
</reference>
<protein>
    <submittedName>
        <fullName evidence="1">Caudovirales tail fiber assembly protein</fullName>
    </submittedName>
</protein>
<name>A0A160HQI2_ECOLX</name>
<evidence type="ECO:0000313" key="1">
    <source>
        <dbReference type="EMBL" id="ANC48338.1"/>
    </source>
</evidence>